<evidence type="ECO:0000313" key="5">
    <source>
        <dbReference type="Proteomes" id="UP000284416"/>
    </source>
</evidence>
<evidence type="ECO:0000259" key="3">
    <source>
        <dbReference type="Pfam" id="PF00294"/>
    </source>
</evidence>
<reference evidence="4 5" key="1">
    <citation type="journal article" date="2017" name="Int. J. Syst. Evol. Microbiol.">
        <title>Bacillus notoginsengisoli sp. nov., a novel bacterium isolated from the rhizosphere of Panax notoginseng.</title>
        <authorList>
            <person name="Zhang M.Y."/>
            <person name="Cheng J."/>
            <person name="Cai Y."/>
            <person name="Zhang T.Y."/>
            <person name="Wu Y.Y."/>
            <person name="Manikprabhu D."/>
            <person name="Li W.J."/>
            <person name="Zhang Y.X."/>
        </authorList>
    </citation>
    <scope>NUCLEOTIDE SEQUENCE [LARGE SCALE GENOMIC DNA]</scope>
    <source>
        <strain evidence="4 5">JCM 30743</strain>
    </source>
</reference>
<gene>
    <name evidence="4" type="ORF">D1B31_21100</name>
</gene>
<dbReference type="Proteomes" id="UP000284416">
    <property type="component" value="Unassembled WGS sequence"/>
</dbReference>
<keyword evidence="5" id="KW-1185">Reference proteome</keyword>
<dbReference type="PANTHER" id="PTHR10584:SF166">
    <property type="entry name" value="RIBOKINASE"/>
    <property type="match status" value="1"/>
</dbReference>
<name>A0A417YIF6_9BACI</name>
<protein>
    <submittedName>
        <fullName evidence="4">Carbohydrate kinase family protein</fullName>
    </submittedName>
</protein>
<dbReference type="SUPFAM" id="SSF53613">
    <property type="entry name" value="Ribokinase-like"/>
    <property type="match status" value="1"/>
</dbReference>
<dbReference type="InterPro" id="IPR029056">
    <property type="entry name" value="Ribokinase-like"/>
</dbReference>
<dbReference type="Pfam" id="PF00294">
    <property type="entry name" value="PfkB"/>
    <property type="match status" value="1"/>
</dbReference>
<sequence length="306" mass="32953">MLDIIGIGESGVDILVKVDRIPSRGEKSRGEEIGRFPGGIIGNFCSAVANHGIDCGIVSVVGDDENGEISLSDYKSRGIDVSNIAVKKGGKTFYCIVFIDKSGEKTLTAVVTPLISPAVEDIDFAYLKQAKYVHMTSMDYTLSEHVVHNLITSGTKISIDYEAHAENGGFDNWKTILKHVNTLFVNEGGMANLFPDEDVEAAATRLLGLGIEQVVLTCGAEGGIVFTEEKTVRFAAYKVREIKDTTGAGDCFNAAFLSAQLKGKSLEEAVNYASASSAIAIQYVGARTGLPTEQQVEEFLIQRKQE</sequence>
<dbReference type="PROSITE" id="PS00584">
    <property type="entry name" value="PFKB_KINASES_2"/>
    <property type="match status" value="1"/>
</dbReference>
<dbReference type="PANTHER" id="PTHR10584">
    <property type="entry name" value="SUGAR KINASE"/>
    <property type="match status" value="1"/>
</dbReference>
<keyword evidence="2 4" id="KW-0418">Kinase</keyword>
<accession>A0A417YIF6</accession>
<evidence type="ECO:0000256" key="2">
    <source>
        <dbReference type="ARBA" id="ARBA00022777"/>
    </source>
</evidence>
<dbReference type="AlphaFoldDB" id="A0A417YIF6"/>
<dbReference type="EMBL" id="QWEG01000018">
    <property type="protein sequence ID" value="RHW32845.1"/>
    <property type="molecule type" value="Genomic_DNA"/>
</dbReference>
<dbReference type="InterPro" id="IPR011611">
    <property type="entry name" value="PfkB_dom"/>
</dbReference>
<comment type="caution">
    <text evidence="4">The sequence shown here is derived from an EMBL/GenBank/DDBJ whole genome shotgun (WGS) entry which is preliminary data.</text>
</comment>
<evidence type="ECO:0000313" key="4">
    <source>
        <dbReference type="EMBL" id="RHW32845.1"/>
    </source>
</evidence>
<evidence type="ECO:0000256" key="1">
    <source>
        <dbReference type="ARBA" id="ARBA00022679"/>
    </source>
</evidence>
<organism evidence="4 5">
    <name type="scientific">Neobacillus notoginsengisoli</name>
    <dbReference type="NCBI Taxonomy" id="1578198"/>
    <lineage>
        <taxon>Bacteria</taxon>
        <taxon>Bacillati</taxon>
        <taxon>Bacillota</taxon>
        <taxon>Bacilli</taxon>
        <taxon>Bacillales</taxon>
        <taxon>Bacillaceae</taxon>
        <taxon>Neobacillus</taxon>
    </lineage>
</organism>
<dbReference type="InterPro" id="IPR002173">
    <property type="entry name" value="Carboh/pur_kinase_PfkB_CS"/>
</dbReference>
<feature type="domain" description="Carbohydrate kinase PfkB" evidence="3">
    <location>
        <begin position="4"/>
        <end position="292"/>
    </location>
</feature>
<proteinExistence type="predicted"/>
<dbReference type="Gene3D" id="3.40.1190.20">
    <property type="match status" value="1"/>
</dbReference>
<keyword evidence="1" id="KW-0808">Transferase</keyword>
<dbReference type="GO" id="GO:0016301">
    <property type="term" value="F:kinase activity"/>
    <property type="evidence" value="ECO:0007669"/>
    <property type="project" value="UniProtKB-KW"/>
</dbReference>